<reference evidence="1 2" key="1">
    <citation type="submission" date="2020-10" db="EMBL/GenBank/DDBJ databases">
        <title>Complete genome sequence of Cupriavidus basilensis CCUG 49340T.</title>
        <authorList>
            <person name="Salva-Serra F."/>
            <person name="Donoso R.A."/>
            <person name="Cho K.H."/>
            <person name="Yoo J.A."/>
            <person name="Lee K."/>
            <person name="Yoon S.-H."/>
            <person name="Perez-Pantoja D."/>
            <person name="Moore E.R.B."/>
        </authorList>
    </citation>
    <scope>NUCLEOTIDE SEQUENCE [LARGE SCALE GENOMIC DNA]</scope>
    <source>
        <strain evidence="2">CCUG 49340</strain>
    </source>
</reference>
<proteinExistence type="predicted"/>
<dbReference type="Proteomes" id="UP000397656">
    <property type="component" value="Chromosome 1"/>
</dbReference>
<protein>
    <submittedName>
        <fullName evidence="1">Uncharacterized protein</fullName>
    </submittedName>
</protein>
<dbReference type="GeneID" id="98399500"/>
<evidence type="ECO:0000313" key="1">
    <source>
        <dbReference type="EMBL" id="QOT76760.1"/>
    </source>
</evidence>
<name>A0A643FS64_9BURK</name>
<dbReference type="AlphaFoldDB" id="A0A643FS64"/>
<accession>A0A643FS64</accession>
<dbReference type="RefSeq" id="WP_150989787.1">
    <property type="nucleotide sequence ID" value="NZ_CP062803.1"/>
</dbReference>
<dbReference type="EMBL" id="CP062803">
    <property type="protein sequence ID" value="QOT76760.1"/>
    <property type="molecule type" value="Genomic_DNA"/>
</dbReference>
<organism evidence="1 2">
    <name type="scientific">Cupriavidus basilensis</name>
    <dbReference type="NCBI Taxonomy" id="68895"/>
    <lineage>
        <taxon>Bacteria</taxon>
        <taxon>Pseudomonadati</taxon>
        <taxon>Pseudomonadota</taxon>
        <taxon>Betaproteobacteria</taxon>
        <taxon>Burkholderiales</taxon>
        <taxon>Burkholderiaceae</taxon>
        <taxon>Cupriavidus</taxon>
    </lineage>
</organism>
<sequence>MMASREYVREVGGDGCGEFKGRRKRLCVRIHCRTEGNQNNIDEAALAARGQRRRKTKGHALRVALITIRGRMPAEKPEFASGQSA</sequence>
<evidence type="ECO:0000313" key="2">
    <source>
        <dbReference type="Proteomes" id="UP000397656"/>
    </source>
</evidence>
<gene>
    <name evidence="1" type="ORF">F7R26_001230</name>
</gene>